<feature type="transmembrane region" description="Helical" evidence="7">
    <location>
        <begin position="399"/>
        <end position="420"/>
    </location>
</feature>
<feature type="transmembrane region" description="Helical" evidence="7">
    <location>
        <begin position="83"/>
        <end position="108"/>
    </location>
</feature>
<dbReference type="InterPro" id="IPR004681">
    <property type="entry name" value="TRAP_DctM"/>
</dbReference>
<feature type="transmembrane region" description="Helical" evidence="7">
    <location>
        <begin position="308"/>
        <end position="333"/>
    </location>
</feature>
<feature type="transmembrane region" description="Helical" evidence="7">
    <location>
        <begin position="139"/>
        <end position="159"/>
    </location>
</feature>
<evidence type="ECO:0000256" key="1">
    <source>
        <dbReference type="ARBA" id="ARBA00004429"/>
    </source>
</evidence>
<gene>
    <name evidence="9" type="ORF">K5I21_23695</name>
    <name evidence="10" type="ORF">PM006_03665</name>
</gene>
<dbReference type="Proteomes" id="UP001300871">
    <property type="component" value="Unassembled WGS sequence"/>
</dbReference>
<dbReference type="GO" id="GO:0005886">
    <property type="term" value="C:plasma membrane"/>
    <property type="evidence" value="ECO:0007669"/>
    <property type="project" value="UniProtKB-SubCell"/>
</dbReference>
<dbReference type="GO" id="GO:0022857">
    <property type="term" value="F:transmembrane transporter activity"/>
    <property type="evidence" value="ECO:0007669"/>
    <property type="project" value="TreeGrafter"/>
</dbReference>
<protein>
    <submittedName>
        <fullName evidence="9">TRAP transporter large permease</fullName>
    </submittedName>
</protein>
<evidence type="ECO:0000256" key="7">
    <source>
        <dbReference type="SAM" id="Phobius"/>
    </source>
</evidence>
<feature type="transmembrane region" description="Helical" evidence="7">
    <location>
        <begin position="340"/>
        <end position="358"/>
    </location>
</feature>
<feature type="domain" description="TRAP C4-dicarboxylate transport system permease DctM subunit" evidence="8">
    <location>
        <begin position="6"/>
        <end position="423"/>
    </location>
</feature>
<accession>A0AAW5FAE7</accession>
<evidence type="ECO:0000256" key="5">
    <source>
        <dbReference type="ARBA" id="ARBA00022989"/>
    </source>
</evidence>
<keyword evidence="3" id="KW-0997">Cell inner membrane</keyword>
<keyword evidence="4 7" id="KW-0812">Transmembrane</keyword>
<sequence length="432" mass="46507">MIGIMFIIFALFLALGIPIAFSVGWATLSVHLMNPAFTCDAEYFFKTMVNGMDSYVLLAIPLFMLSSSIMAESGMSNRLFDFFSYFFGNIAAGLPIAVVITCLFYGAICGSGPATVAAIGTMCIPLLTRLGYERDFVTAMIAVSGGLGVIIPPSIPFITYGLATGASIGDLFIAGFAPGILIALCLIAYIIYYFSRRDNSCLQIAQNTKTLRKKGFINIFKESFFALLAPVIILGGIYGGIVSPTEAACVSVVYALLVGVFVYRAINLKTLSTCLIDTARTATPVMLILSVCIVFGRVLTILNLPQTLAAYVVGHVQSKIVVLLVINIFLLFAGMVMDTVPCILILSPIMLPIVQQYGVDPIHFGVLMTVNLAIGFVTPPIGTNLFVANSLTQIPITRIAKHALPFIAMFLLALMMITYIPQITMFLPNLLG</sequence>
<evidence type="ECO:0000259" key="8">
    <source>
        <dbReference type="Pfam" id="PF06808"/>
    </source>
</evidence>
<feature type="transmembrane region" description="Helical" evidence="7">
    <location>
        <begin position="364"/>
        <end position="387"/>
    </location>
</feature>
<feature type="transmembrane region" description="Helical" evidence="7">
    <location>
        <begin position="245"/>
        <end position="263"/>
    </location>
</feature>
<feature type="transmembrane region" description="Helical" evidence="7">
    <location>
        <begin position="284"/>
        <end position="302"/>
    </location>
</feature>
<reference evidence="9" key="1">
    <citation type="journal article" date="2022" name="Cell Host Microbe">
        <title>Colonization of the live biotherapeutic product VE303 and modulation of the microbiota and metabolites in healthy volunteers.</title>
        <authorList>
            <person name="Dsouza M."/>
            <person name="Menon R."/>
            <person name="Crossette E."/>
            <person name="Bhattarai S.K."/>
            <person name="Schneider J."/>
            <person name="Kim Y.G."/>
            <person name="Reddy S."/>
            <person name="Caballero S."/>
            <person name="Felix C."/>
            <person name="Cornacchione L."/>
            <person name="Hendrickson J."/>
            <person name="Watson A.R."/>
            <person name="Minot S.S."/>
            <person name="Greenfield N."/>
            <person name="Schopf L."/>
            <person name="Szabady R."/>
            <person name="Patarroyo J."/>
            <person name="Smith W."/>
            <person name="Harrison P."/>
            <person name="Kuijper E.J."/>
            <person name="Kelly C.P."/>
            <person name="Olle B."/>
            <person name="Bobilev D."/>
            <person name="Silber J.L."/>
            <person name="Bucci V."/>
            <person name="Roberts B."/>
            <person name="Faith J."/>
            <person name="Norman J.M."/>
        </authorList>
    </citation>
    <scope>NUCLEOTIDE SEQUENCE</scope>
    <source>
        <strain evidence="9">VE303-04</strain>
    </source>
</reference>
<comment type="caution">
    <text evidence="9">The sequence shown here is derived from an EMBL/GenBank/DDBJ whole genome shotgun (WGS) entry which is preliminary data.</text>
</comment>
<evidence type="ECO:0000256" key="2">
    <source>
        <dbReference type="ARBA" id="ARBA00022475"/>
    </source>
</evidence>
<evidence type="ECO:0000313" key="10">
    <source>
        <dbReference type="EMBL" id="MDB1999285.1"/>
    </source>
</evidence>
<dbReference type="RefSeq" id="WP_021643461.1">
    <property type="nucleotide sequence ID" value="NZ_BAABZD010000003.1"/>
</dbReference>
<keyword evidence="5 7" id="KW-1133">Transmembrane helix</keyword>
<evidence type="ECO:0000256" key="6">
    <source>
        <dbReference type="ARBA" id="ARBA00023136"/>
    </source>
</evidence>
<reference evidence="10" key="2">
    <citation type="submission" date="2023-01" db="EMBL/GenBank/DDBJ databases">
        <title>Human gut microbiome strain richness.</title>
        <authorList>
            <person name="Chen-Liaw A."/>
        </authorList>
    </citation>
    <scope>NUCLEOTIDE SEQUENCE</scope>
    <source>
        <strain evidence="10">B1_m1001713B170214d0_201011</strain>
    </source>
</reference>
<dbReference type="Pfam" id="PF06808">
    <property type="entry name" value="DctM"/>
    <property type="match status" value="1"/>
</dbReference>
<dbReference type="Proteomes" id="UP001203136">
    <property type="component" value="Unassembled WGS sequence"/>
</dbReference>
<feature type="transmembrane region" description="Helical" evidence="7">
    <location>
        <begin position="114"/>
        <end position="132"/>
    </location>
</feature>
<keyword evidence="6 7" id="KW-0472">Membrane</keyword>
<evidence type="ECO:0000313" key="11">
    <source>
        <dbReference type="Proteomes" id="UP001203136"/>
    </source>
</evidence>
<evidence type="ECO:0000313" key="9">
    <source>
        <dbReference type="EMBL" id="MCK0088809.1"/>
    </source>
</evidence>
<dbReference type="AlphaFoldDB" id="A0AAW5FAE7"/>
<name>A0AAW5FAE7_CLOSY</name>
<dbReference type="PIRSF" id="PIRSF006066">
    <property type="entry name" value="HI0050"/>
    <property type="match status" value="1"/>
</dbReference>
<evidence type="ECO:0000256" key="3">
    <source>
        <dbReference type="ARBA" id="ARBA00022519"/>
    </source>
</evidence>
<organism evidence="9 11">
    <name type="scientific">Clostridium symbiosum</name>
    <name type="common">Bacteroides symbiosus</name>
    <dbReference type="NCBI Taxonomy" id="1512"/>
    <lineage>
        <taxon>Bacteria</taxon>
        <taxon>Bacillati</taxon>
        <taxon>Bacillota</taxon>
        <taxon>Clostridia</taxon>
        <taxon>Lachnospirales</taxon>
        <taxon>Lachnospiraceae</taxon>
        <taxon>Otoolea</taxon>
    </lineage>
</organism>
<dbReference type="PANTHER" id="PTHR33362:SF5">
    <property type="entry name" value="C4-DICARBOXYLATE TRAP TRANSPORTER LARGE PERMEASE PROTEIN DCTM"/>
    <property type="match status" value="1"/>
</dbReference>
<keyword evidence="2" id="KW-1003">Cell membrane</keyword>
<dbReference type="GeneID" id="57968087"/>
<dbReference type="PANTHER" id="PTHR33362">
    <property type="entry name" value="SIALIC ACID TRAP TRANSPORTER PERMEASE PROTEIN SIAT-RELATED"/>
    <property type="match status" value="1"/>
</dbReference>
<feature type="transmembrane region" description="Helical" evidence="7">
    <location>
        <begin position="54"/>
        <end position="71"/>
    </location>
</feature>
<dbReference type="EMBL" id="JAQLGM010000006">
    <property type="protein sequence ID" value="MDB1999285.1"/>
    <property type="molecule type" value="Genomic_DNA"/>
</dbReference>
<evidence type="ECO:0000256" key="4">
    <source>
        <dbReference type="ARBA" id="ARBA00022692"/>
    </source>
</evidence>
<dbReference type="InterPro" id="IPR010656">
    <property type="entry name" value="DctM"/>
</dbReference>
<feature type="transmembrane region" description="Helical" evidence="7">
    <location>
        <begin position="171"/>
        <end position="194"/>
    </location>
</feature>
<proteinExistence type="predicted"/>
<dbReference type="EMBL" id="JAINVB010000002">
    <property type="protein sequence ID" value="MCK0088809.1"/>
    <property type="molecule type" value="Genomic_DNA"/>
</dbReference>
<comment type="subcellular location">
    <subcellularLocation>
        <location evidence="1">Cell inner membrane</location>
        <topology evidence="1">Multi-pass membrane protein</topology>
    </subcellularLocation>
</comment>
<feature type="transmembrane region" description="Helical" evidence="7">
    <location>
        <begin position="215"/>
        <end position="239"/>
    </location>
</feature>
<dbReference type="NCBIfam" id="TIGR00786">
    <property type="entry name" value="dctM"/>
    <property type="match status" value="1"/>
</dbReference>